<dbReference type="eggNOG" id="COG0823">
    <property type="taxonomic scope" value="Bacteria"/>
</dbReference>
<keyword evidence="2" id="KW-1185">Reference proteome</keyword>
<reference evidence="1 2" key="1">
    <citation type="submission" date="2014-11" db="EMBL/GenBank/DDBJ databases">
        <title>Complete Genome Sequence of Pseudoalteromonas sp. Strain OCN003 Isolated from Kaneohe Bay, Oahu, Hawaii.</title>
        <authorList>
            <person name="Beurmann S."/>
            <person name="Videau P."/>
            <person name="Ushijima B."/>
            <person name="Smith A.M."/>
            <person name="Aeby G.S."/>
            <person name="Callahan S.M."/>
            <person name="Belcaid M."/>
        </authorList>
    </citation>
    <scope>NUCLEOTIDE SEQUENCE [LARGE SCALE GENOMIC DNA]</scope>
    <source>
        <strain evidence="1 2">OCN003</strain>
    </source>
</reference>
<dbReference type="Pfam" id="PF07676">
    <property type="entry name" value="PD40"/>
    <property type="match status" value="2"/>
</dbReference>
<protein>
    <submittedName>
        <fullName evidence="1">Uncharacterized protein</fullName>
    </submittedName>
</protein>
<dbReference type="Proteomes" id="UP000030341">
    <property type="component" value="Chromosome 1"/>
</dbReference>
<dbReference type="HOGENOM" id="CLU_059007_0_0_6"/>
<organism evidence="1 2">
    <name type="scientific">Pseudoalteromonas piratica</name>
    <dbReference type="NCBI Taxonomy" id="1348114"/>
    <lineage>
        <taxon>Bacteria</taxon>
        <taxon>Pseudomonadati</taxon>
        <taxon>Pseudomonadota</taxon>
        <taxon>Gammaproteobacteria</taxon>
        <taxon>Alteromonadales</taxon>
        <taxon>Pseudoalteromonadaceae</taxon>
        <taxon>Pseudoalteromonas</taxon>
    </lineage>
</organism>
<dbReference type="STRING" id="1348114.OM33_01820"/>
<sequence>MPVDAKPYDNYQANDQVVQFAPGVISTTQFEINSVFNEAGDKVIFSRCSNDFKHCTMMQSSYQNNQWQASTILPFSGQFLDADAYFNADFSYLYFVSKRPIDNSEQEASSINLWRVSHHKNTWGTPEYLNHLSSSEHDLYPSITANGDLYFPSFRNEQRLLYVAKAIGKSFEKPVALPSEMFGEKGLIGDTVVLPNGKTIIFSMRRADSLGEGDLYVSHKINGKWTIAKHLGDKVNSKDHEFTPIVSPDGQYLFFTRIEKGVGNLYQISLSALPM</sequence>
<evidence type="ECO:0000313" key="2">
    <source>
        <dbReference type="Proteomes" id="UP000030341"/>
    </source>
</evidence>
<dbReference type="KEGG" id="pseo:OM33_01820"/>
<dbReference type="SUPFAM" id="SSF82171">
    <property type="entry name" value="DPP6 N-terminal domain-like"/>
    <property type="match status" value="1"/>
</dbReference>
<dbReference type="AlphaFoldDB" id="A0A0A7EBY0"/>
<dbReference type="InterPro" id="IPR011659">
    <property type="entry name" value="WD40"/>
</dbReference>
<evidence type="ECO:0000313" key="1">
    <source>
        <dbReference type="EMBL" id="AIY64028.1"/>
    </source>
</evidence>
<name>A0A0A7EBY0_9GAMM</name>
<dbReference type="InterPro" id="IPR011042">
    <property type="entry name" value="6-blade_b-propeller_TolB-like"/>
</dbReference>
<proteinExistence type="predicted"/>
<gene>
    <name evidence="1" type="ORF">OM33_01820</name>
</gene>
<dbReference type="Gene3D" id="2.120.10.30">
    <property type="entry name" value="TolB, C-terminal domain"/>
    <property type="match status" value="1"/>
</dbReference>
<dbReference type="EMBL" id="CP009888">
    <property type="protein sequence ID" value="AIY64028.1"/>
    <property type="molecule type" value="Genomic_DNA"/>
</dbReference>
<accession>A0A0A7EBY0</accession>